<feature type="signal peptide" evidence="1">
    <location>
        <begin position="1"/>
        <end position="21"/>
    </location>
</feature>
<keyword evidence="1" id="KW-0732">Signal</keyword>
<dbReference type="RefSeq" id="WP_015363722.1">
    <property type="nucleotide sequence ID" value="NZ_QKZR01000006.1"/>
</dbReference>
<evidence type="ECO:0000313" key="2">
    <source>
        <dbReference type="EMBL" id="PZX37883.1"/>
    </source>
</evidence>
<name>A0ABX5PVP2_9FLAO</name>
<protein>
    <submittedName>
        <fullName evidence="2">Uncharacterized protein</fullName>
    </submittedName>
</protein>
<accession>A0ABX5PVP2</accession>
<evidence type="ECO:0000313" key="3">
    <source>
        <dbReference type="Proteomes" id="UP000248584"/>
    </source>
</evidence>
<feature type="chain" id="PRO_5045343739" evidence="1">
    <location>
        <begin position="22"/>
        <end position="245"/>
    </location>
</feature>
<organism evidence="2 3">
    <name type="scientific">Nonlabens dokdonensis</name>
    <dbReference type="NCBI Taxonomy" id="328515"/>
    <lineage>
        <taxon>Bacteria</taxon>
        <taxon>Pseudomonadati</taxon>
        <taxon>Bacteroidota</taxon>
        <taxon>Flavobacteriia</taxon>
        <taxon>Flavobacteriales</taxon>
        <taxon>Flavobacteriaceae</taxon>
        <taxon>Nonlabens</taxon>
    </lineage>
</organism>
<sequence>MKNLSTIIFIAFLCLSMLSTAQKKKVAVITFYANKTIDLSNISGAADLATKNTSLSEDPNFNLTEPLKKLHKAFFAEYKENFDFEIIDEQTVLNNEAYKAFKPVYSQGKNLITNSETTVAIDGYQAIPAYRDNVKALKSVAEALDVDAIMFVKLSFGFVKTGVGSFGYVSIQARYSMDLYTNNNNSIFQFNEVAGSKKKAVMVGGIPVMTPKKIQPMCESAVEKLMKDLNKKVKRLAKKANRKMK</sequence>
<gene>
    <name evidence="2" type="ORF">LX97_02978</name>
</gene>
<proteinExistence type="predicted"/>
<comment type="caution">
    <text evidence="2">The sequence shown here is derived from an EMBL/GenBank/DDBJ whole genome shotgun (WGS) entry which is preliminary data.</text>
</comment>
<evidence type="ECO:0000256" key="1">
    <source>
        <dbReference type="SAM" id="SignalP"/>
    </source>
</evidence>
<reference evidence="2 3" key="1">
    <citation type="submission" date="2018-06" db="EMBL/GenBank/DDBJ databases">
        <title>Genomic Encyclopedia of Archaeal and Bacterial Type Strains, Phase II (KMG-II): from individual species to whole genera.</title>
        <authorList>
            <person name="Goeker M."/>
        </authorList>
    </citation>
    <scope>NUCLEOTIDE SEQUENCE [LARGE SCALE GENOMIC DNA]</scope>
    <source>
        <strain evidence="2 3">DSM 17205</strain>
    </source>
</reference>
<dbReference type="Proteomes" id="UP000248584">
    <property type="component" value="Unassembled WGS sequence"/>
</dbReference>
<dbReference type="EMBL" id="QKZR01000006">
    <property type="protein sequence ID" value="PZX37883.1"/>
    <property type="molecule type" value="Genomic_DNA"/>
</dbReference>
<keyword evidence="3" id="KW-1185">Reference proteome</keyword>